<feature type="compositionally biased region" description="Polar residues" evidence="2">
    <location>
        <begin position="437"/>
        <end position="447"/>
    </location>
</feature>
<dbReference type="AlphaFoldDB" id="A0A024TIP1"/>
<evidence type="ECO:0000313" key="3">
    <source>
        <dbReference type="EMBL" id="ETV93859.1"/>
    </source>
</evidence>
<gene>
    <name evidence="3" type="ORF">H310_12210</name>
</gene>
<feature type="region of interest" description="Disordered" evidence="2">
    <location>
        <begin position="1"/>
        <end position="38"/>
    </location>
</feature>
<dbReference type="EMBL" id="KI913988">
    <property type="protein sequence ID" value="ETV93859.1"/>
    <property type="molecule type" value="Genomic_DNA"/>
</dbReference>
<evidence type="ECO:0000256" key="1">
    <source>
        <dbReference type="PROSITE-ProRule" id="PRU00339"/>
    </source>
</evidence>
<reference evidence="3" key="1">
    <citation type="submission" date="2013-12" db="EMBL/GenBank/DDBJ databases">
        <title>The Genome Sequence of Aphanomyces invadans NJM9701.</title>
        <authorList>
            <consortium name="The Broad Institute Genomics Platform"/>
            <person name="Russ C."/>
            <person name="Tyler B."/>
            <person name="van West P."/>
            <person name="Dieguez-Uribeondo J."/>
            <person name="Young S.K."/>
            <person name="Zeng Q."/>
            <person name="Gargeya S."/>
            <person name="Fitzgerald M."/>
            <person name="Abouelleil A."/>
            <person name="Alvarado L."/>
            <person name="Chapman S.B."/>
            <person name="Gainer-Dewar J."/>
            <person name="Goldberg J."/>
            <person name="Griggs A."/>
            <person name="Gujja S."/>
            <person name="Hansen M."/>
            <person name="Howarth C."/>
            <person name="Imamovic A."/>
            <person name="Ireland A."/>
            <person name="Larimer J."/>
            <person name="McCowan C."/>
            <person name="Murphy C."/>
            <person name="Pearson M."/>
            <person name="Poon T.W."/>
            <person name="Priest M."/>
            <person name="Roberts A."/>
            <person name="Saif S."/>
            <person name="Shea T."/>
            <person name="Sykes S."/>
            <person name="Wortman J."/>
            <person name="Nusbaum C."/>
            <person name="Birren B."/>
        </authorList>
    </citation>
    <scope>NUCLEOTIDE SEQUENCE [LARGE SCALE GENOMIC DNA]</scope>
    <source>
        <strain evidence="3">NJM9701</strain>
    </source>
</reference>
<dbReference type="SUPFAM" id="SSF48452">
    <property type="entry name" value="TPR-like"/>
    <property type="match status" value="1"/>
</dbReference>
<feature type="compositionally biased region" description="Polar residues" evidence="2">
    <location>
        <begin position="476"/>
        <end position="489"/>
    </location>
</feature>
<dbReference type="Gene3D" id="1.25.40.10">
    <property type="entry name" value="Tetratricopeptide repeat domain"/>
    <property type="match status" value="1"/>
</dbReference>
<evidence type="ECO:0000256" key="2">
    <source>
        <dbReference type="SAM" id="MobiDB-lite"/>
    </source>
</evidence>
<keyword evidence="1" id="KW-0802">TPR repeat</keyword>
<dbReference type="VEuPathDB" id="FungiDB:H310_12210"/>
<dbReference type="RefSeq" id="XP_008877419.1">
    <property type="nucleotide sequence ID" value="XM_008879197.1"/>
</dbReference>
<feature type="region of interest" description="Disordered" evidence="2">
    <location>
        <begin position="428"/>
        <end position="491"/>
    </location>
</feature>
<dbReference type="InterPro" id="IPR011990">
    <property type="entry name" value="TPR-like_helical_dom_sf"/>
</dbReference>
<dbReference type="GeneID" id="20089260"/>
<feature type="compositionally biased region" description="Polar residues" evidence="2">
    <location>
        <begin position="1"/>
        <end position="12"/>
    </location>
</feature>
<dbReference type="PROSITE" id="PS50293">
    <property type="entry name" value="TPR_REGION"/>
    <property type="match status" value="1"/>
</dbReference>
<organism evidence="3">
    <name type="scientific">Aphanomyces invadans</name>
    <dbReference type="NCBI Taxonomy" id="157072"/>
    <lineage>
        <taxon>Eukaryota</taxon>
        <taxon>Sar</taxon>
        <taxon>Stramenopiles</taxon>
        <taxon>Oomycota</taxon>
        <taxon>Saprolegniomycetes</taxon>
        <taxon>Saprolegniales</taxon>
        <taxon>Verrucalvaceae</taxon>
        <taxon>Aphanomyces</taxon>
    </lineage>
</organism>
<dbReference type="eggNOG" id="ENOG502S9B7">
    <property type="taxonomic scope" value="Eukaryota"/>
</dbReference>
<protein>
    <submittedName>
        <fullName evidence="3">Uncharacterized protein</fullName>
    </submittedName>
</protein>
<dbReference type="SMART" id="SM00028">
    <property type="entry name" value="TPR"/>
    <property type="match status" value="2"/>
</dbReference>
<feature type="compositionally biased region" description="Low complexity" evidence="2">
    <location>
        <begin position="451"/>
        <end position="461"/>
    </location>
</feature>
<dbReference type="InterPro" id="IPR019734">
    <property type="entry name" value="TPR_rpt"/>
</dbReference>
<accession>A0A024TIP1</accession>
<name>A0A024TIP1_9STRA</name>
<feature type="repeat" description="TPR" evidence="1">
    <location>
        <begin position="594"/>
        <end position="627"/>
    </location>
</feature>
<sequence length="698" mass="76007">MSTETYSASARSLISGPSKRGIGSTSPTHNGTNATNAANTSISTVGGFYVSVMESAKASSSSSQGLHSPRPKQRHDRMKASSLNPCISNDGLFHLDAMGLVMHSAEILKHLGVERGDVDGIVTLMRSKPQEDRVQVVCVHELLYVLRHDPSDYTLQTLMTDNITPFLLKLVREFRFHTVLQTDIMHVMLLLAKLAVEHAQVLVRESAGALIAKTMALHPNEERLTQYATSLLQTLRTMAVSTGAKPGKPSAFEIAYFSNDSSPTRSPAALWAPATGESSCTKHHASPLEPFQLVSAKSQALAERSRTPELSHSRLRRVLSSPKVPTLTANGTTLAFVSSGRTVDDLAPAPLLRPESCPTFDQLTIEVTCADLPCKPSSSQSTLRRKNRSSIKRLTPMVLASPTLGAYRSSPLFVEPIATAKRVDATHGKMKQLVKRSGSTGKSSPGSRLTAESSASSSAPAMHPHETNNEVEARSTTKPPSQKKFSPTTLRDHRAAKCLQRYFRRILKVSTPQQLDNETFPVATSGMANAPPQHPDDDASLDVKLIQRDENEYLLRTVQASFCRGLHLHSQYNYDAAREAYESALDIPTSGSFASVVVNVGATYLSQGQYDKALEAFELANAMHPHHPKAMYNAGLAHWHLGRPDVAASLVRHHLLPRFTAVAMTFAQFTSVLATDPSHAKAIFALHLLRTQFHVTVS</sequence>
<feature type="region of interest" description="Disordered" evidence="2">
    <location>
        <begin position="59"/>
        <end position="78"/>
    </location>
</feature>
<proteinExistence type="predicted"/>
<dbReference type="OrthoDB" id="77771at2759"/>
<dbReference type="Pfam" id="PF13432">
    <property type="entry name" value="TPR_16"/>
    <property type="match status" value="1"/>
</dbReference>
<feature type="compositionally biased region" description="Basic and acidic residues" evidence="2">
    <location>
        <begin position="463"/>
        <end position="475"/>
    </location>
</feature>
<dbReference type="PROSITE" id="PS50005">
    <property type="entry name" value="TPR"/>
    <property type="match status" value="1"/>
</dbReference>